<dbReference type="InterPro" id="IPR006195">
    <property type="entry name" value="aa-tRNA-synth_II"/>
</dbReference>
<dbReference type="EMBL" id="WBNG01004615">
    <property type="protein sequence ID" value="NXD32303.1"/>
    <property type="molecule type" value="Genomic_DNA"/>
</dbReference>
<dbReference type="GO" id="GO:0005829">
    <property type="term" value="C:cytosol"/>
    <property type="evidence" value="ECO:0007669"/>
    <property type="project" value="TreeGrafter"/>
</dbReference>
<comment type="caution">
    <text evidence="5">The sequence shown here is derived from an EMBL/GenBank/DDBJ whole genome shotgun (WGS) entry which is preliminary data.</text>
</comment>
<reference evidence="5" key="1">
    <citation type="submission" date="2019-09" db="EMBL/GenBank/DDBJ databases">
        <title>Bird 10,000 Genomes (B10K) Project - Family phase.</title>
        <authorList>
            <person name="Zhang G."/>
        </authorList>
    </citation>
    <scope>NUCLEOTIDE SEQUENCE</scope>
    <source>
        <strain evidence="5">B10K-IZCAS-20218</strain>
        <tissue evidence="5">Blood</tissue>
    </source>
</reference>
<dbReference type="Gene3D" id="3.30.930.10">
    <property type="entry name" value="Bira Bifunctional Protein, Domain 2"/>
    <property type="match status" value="1"/>
</dbReference>
<proteinExistence type="predicted"/>
<dbReference type="SUPFAM" id="SSF55681">
    <property type="entry name" value="Class II aaRS and biotin synthetases"/>
    <property type="match status" value="1"/>
</dbReference>
<dbReference type="GO" id="GO:0004824">
    <property type="term" value="F:lysine-tRNA ligase activity"/>
    <property type="evidence" value="ECO:0007669"/>
    <property type="project" value="TreeGrafter"/>
</dbReference>
<dbReference type="PANTHER" id="PTHR42918">
    <property type="entry name" value="LYSYL-TRNA SYNTHETASE"/>
    <property type="match status" value="1"/>
</dbReference>
<accession>A0A851UYG5</accession>
<keyword evidence="3" id="KW-0067">ATP-binding</keyword>
<feature type="non-terminal residue" evidence="5">
    <location>
        <position position="1"/>
    </location>
</feature>
<dbReference type="PANTHER" id="PTHR42918:SF9">
    <property type="entry name" value="LYSINE--TRNA LIGASE"/>
    <property type="match status" value="1"/>
</dbReference>
<dbReference type="AlphaFoldDB" id="A0A851UYG5"/>
<organism evidence="5 6">
    <name type="scientific">Elachura formosa</name>
    <name type="common">spotted wren-babbler</name>
    <dbReference type="NCBI Taxonomy" id="1463973"/>
    <lineage>
        <taxon>Eukaryota</taxon>
        <taxon>Metazoa</taxon>
        <taxon>Chordata</taxon>
        <taxon>Craniata</taxon>
        <taxon>Vertebrata</taxon>
        <taxon>Euteleostomi</taxon>
        <taxon>Archelosauria</taxon>
        <taxon>Archosauria</taxon>
        <taxon>Dinosauria</taxon>
        <taxon>Saurischia</taxon>
        <taxon>Theropoda</taxon>
        <taxon>Coelurosauria</taxon>
        <taxon>Aves</taxon>
        <taxon>Neognathae</taxon>
        <taxon>Neoaves</taxon>
        <taxon>Telluraves</taxon>
        <taxon>Australaves</taxon>
        <taxon>Passeriformes</taxon>
        <taxon>Elachuridae</taxon>
        <taxon>Elachura</taxon>
    </lineage>
</organism>
<dbReference type="Pfam" id="PF00152">
    <property type="entry name" value="tRNA-synt_2"/>
    <property type="match status" value="1"/>
</dbReference>
<dbReference type="OrthoDB" id="21243at2759"/>
<dbReference type="GO" id="GO:0006430">
    <property type="term" value="P:lysyl-tRNA aminoacylation"/>
    <property type="evidence" value="ECO:0007669"/>
    <property type="project" value="TreeGrafter"/>
</dbReference>
<feature type="non-terminal residue" evidence="5">
    <location>
        <position position="107"/>
    </location>
</feature>
<name>A0A851UYG5_9PASS</name>
<evidence type="ECO:0000256" key="2">
    <source>
        <dbReference type="ARBA" id="ARBA00022741"/>
    </source>
</evidence>
<dbReference type="InterPro" id="IPR004364">
    <property type="entry name" value="Aa-tRNA-synt_II"/>
</dbReference>
<sequence length="107" mass="12257">MSPLAKYHRSRAGLCERFEAFMCTKEICNAYTELNDPFDQRDRFMEQTRQKDQGDDEAQGVDETFLNALEYGLPPTGGWGLGIDRLVMFLTDCANIKEVLLFPAMRP</sequence>
<keyword evidence="6" id="KW-1185">Reference proteome</keyword>
<feature type="domain" description="Aminoacyl-transfer RNA synthetases class-II family profile" evidence="4">
    <location>
        <begin position="69"/>
        <end position="107"/>
    </location>
</feature>
<gene>
    <name evidence="5" type="primary">Krs1</name>
    <name evidence="5" type="ORF">ELAFOR_R14909</name>
</gene>
<dbReference type="PROSITE" id="PS50862">
    <property type="entry name" value="AA_TRNA_LIGASE_II"/>
    <property type="match status" value="1"/>
</dbReference>
<evidence type="ECO:0000259" key="4">
    <source>
        <dbReference type="PROSITE" id="PS50862"/>
    </source>
</evidence>
<dbReference type="InterPro" id="IPR045864">
    <property type="entry name" value="aa-tRNA-synth_II/BPL/LPL"/>
</dbReference>
<protein>
    <submittedName>
        <fullName evidence="5">SYKC protein</fullName>
    </submittedName>
</protein>
<evidence type="ECO:0000256" key="3">
    <source>
        <dbReference type="ARBA" id="ARBA00022840"/>
    </source>
</evidence>
<keyword evidence="2" id="KW-0547">Nucleotide-binding</keyword>
<keyword evidence="1" id="KW-0436">Ligase</keyword>
<evidence type="ECO:0000313" key="5">
    <source>
        <dbReference type="EMBL" id="NXD32303.1"/>
    </source>
</evidence>
<dbReference type="Proteomes" id="UP000623542">
    <property type="component" value="Unassembled WGS sequence"/>
</dbReference>
<dbReference type="GO" id="GO:0005524">
    <property type="term" value="F:ATP binding"/>
    <property type="evidence" value="ECO:0007669"/>
    <property type="project" value="InterPro"/>
</dbReference>
<evidence type="ECO:0000313" key="6">
    <source>
        <dbReference type="Proteomes" id="UP000623542"/>
    </source>
</evidence>
<dbReference type="GO" id="GO:0000049">
    <property type="term" value="F:tRNA binding"/>
    <property type="evidence" value="ECO:0007669"/>
    <property type="project" value="TreeGrafter"/>
</dbReference>
<evidence type="ECO:0000256" key="1">
    <source>
        <dbReference type="ARBA" id="ARBA00022598"/>
    </source>
</evidence>